<keyword evidence="2" id="KW-1185">Reference proteome</keyword>
<comment type="caution">
    <text evidence="1">The sequence shown here is derived from an EMBL/GenBank/DDBJ whole genome shotgun (WGS) entry which is preliminary data.</text>
</comment>
<dbReference type="EMBL" id="JAPCWZ010000007">
    <property type="protein sequence ID" value="KAK8856559.1"/>
    <property type="molecule type" value="Genomic_DNA"/>
</dbReference>
<reference evidence="1 2" key="1">
    <citation type="journal article" date="2024" name="IMA Fungus">
        <title>Apiospora arundinis, a panoply of carbohydrate-active enzymes and secondary metabolites.</title>
        <authorList>
            <person name="Sorensen T."/>
            <person name="Petersen C."/>
            <person name="Muurmann A.T."/>
            <person name="Christiansen J.V."/>
            <person name="Brundto M.L."/>
            <person name="Overgaard C.K."/>
            <person name="Boysen A.T."/>
            <person name="Wollenberg R.D."/>
            <person name="Larsen T.O."/>
            <person name="Sorensen J.L."/>
            <person name="Nielsen K.L."/>
            <person name="Sondergaard T.E."/>
        </authorList>
    </citation>
    <scope>NUCLEOTIDE SEQUENCE [LARGE SCALE GENOMIC DNA]</scope>
    <source>
        <strain evidence="1 2">AAU 773</strain>
    </source>
</reference>
<name>A0ABR2I2E2_9PEZI</name>
<gene>
    <name evidence="1" type="ORF">PGQ11_012471</name>
</gene>
<dbReference type="SUPFAM" id="SSF140860">
    <property type="entry name" value="Pseudo ankyrin repeat-like"/>
    <property type="match status" value="1"/>
</dbReference>
<proteinExistence type="predicted"/>
<protein>
    <recommendedName>
        <fullName evidence="3">F-box domain-containing protein</fullName>
    </recommendedName>
</protein>
<evidence type="ECO:0000313" key="1">
    <source>
        <dbReference type="EMBL" id="KAK8856559.1"/>
    </source>
</evidence>
<evidence type="ECO:0000313" key="2">
    <source>
        <dbReference type="Proteomes" id="UP001390339"/>
    </source>
</evidence>
<evidence type="ECO:0008006" key="3">
    <source>
        <dbReference type="Google" id="ProtNLM"/>
    </source>
</evidence>
<sequence length="590" mass="67848">MTKLPVELWYMILSILTTPSPLSILSAWLRRHEDRENMEAVWSLSQTCRDLRSICSPWWYQQVSERNMWDPGDPFNSLLVNATSHGNIDVLRQAVDAGFTPGHHRDGIFRFLLDSTGRLRPVHPGVTSSTQYRGNLAQVSILGVAGPNQKLALLRWLFNLEGPLANWAIQQDDNPTLLESAAETGELDVIEYLMGVFPPRSPFVDAPETLFDIALDNNAPNDTLEYFMGRLVSPDYADCQSWFRGVFDRKDFRGLHFLLAHDEALGICNENALRDIIGRALDAALFPERQSKICSHSIEIIDIVLRWGLRRWPRGRERHIHYNIPNFTEALRWGHPRKRRMLLHIVKRLTQDYRVTWTQATEAGDEPWSFAFLETCGCGRRSQEAAWLKLFKLLYRRTPQNVCRASESRYGPEDRAGPLRLVADLEFSDFFTGFGFCRCRRQILELLLARDEIDINEGRDTALGTVLHTFCENVFRLHSRGYFEGGPHPIVQSYWDMFPFLTFLAIKGCDVAATDNEGRTARDWLRKGEERIRGEGWEAWAFMRESGRSDLSDFMEMAILHWPVNGATRGDWDFKGILAYPNPKRRSAPA</sequence>
<dbReference type="Proteomes" id="UP001390339">
    <property type="component" value="Unassembled WGS sequence"/>
</dbReference>
<dbReference type="InterPro" id="IPR036770">
    <property type="entry name" value="Ankyrin_rpt-contain_sf"/>
</dbReference>
<accession>A0ABR2I2E2</accession>
<organism evidence="1 2">
    <name type="scientific">Apiospora arundinis</name>
    <dbReference type="NCBI Taxonomy" id="335852"/>
    <lineage>
        <taxon>Eukaryota</taxon>
        <taxon>Fungi</taxon>
        <taxon>Dikarya</taxon>
        <taxon>Ascomycota</taxon>
        <taxon>Pezizomycotina</taxon>
        <taxon>Sordariomycetes</taxon>
        <taxon>Xylariomycetidae</taxon>
        <taxon>Amphisphaeriales</taxon>
        <taxon>Apiosporaceae</taxon>
        <taxon>Apiospora</taxon>
    </lineage>
</organism>
<dbReference type="Gene3D" id="1.25.40.20">
    <property type="entry name" value="Ankyrin repeat-containing domain"/>
    <property type="match status" value="1"/>
</dbReference>